<dbReference type="InterPro" id="IPR007269">
    <property type="entry name" value="ICMT_MeTrfase"/>
</dbReference>
<dbReference type="PANTHER" id="PTHR43847">
    <property type="entry name" value="BLL3993 PROTEIN"/>
    <property type="match status" value="1"/>
</dbReference>
<organism evidence="6 7">
    <name type="scientific">Dongia soli</name>
    <dbReference type="NCBI Taxonomy" id="600628"/>
    <lineage>
        <taxon>Bacteria</taxon>
        <taxon>Pseudomonadati</taxon>
        <taxon>Pseudomonadota</taxon>
        <taxon>Alphaproteobacteria</taxon>
        <taxon>Rhodospirillales</taxon>
        <taxon>Dongiaceae</taxon>
        <taxon>Dongia</taxon>
    </lineage>
</organism>
<evidence type="ECO:0000256" key="5">
    <source>
        <dbReference type="SAM" id="Phobius"/>
    </source>
</evidence>
<evidence type="ECO:0000256" key="2">
    <source>
        <dbReference type="ARBA" id="ARBA00022692"/>
    </source>
</evidence>
<dbReference type="Proteomes" id="UP001279642">
    <property type="component" value="Unassembled WGS sequence"/>
</dbReference>
<protein>
    <submittedName>
        <fullName evidence="6">Isoprenylcysteine carboxylmethyltransferase family protein</fullName>
    </submittedName>
</protein>
<feature type="transmembrane region" description="Helical" evidence="5">
    <location>
        <begin position="73"/>
        <end position="93"/>
    </location>
</feature>
<dbReference type="RefSeq" id="WP_320506507.1">
    <property type="nucleotide sequence ID" value="NZ_JAXCLW010000001.1"/>
</dbReference>
<evidence type="ECO:0000256" key="3">
    <source>
        <dbReference type="ARBA" id="ARBA00022989"/>
    </source>
</evidence>
<gene>
    <name evidence="6" type="ORF">SMD27_01170</name>
</gene>
<evidence type="ECO:0000313" key="6">
    <source>
        <dbReference type="EMBL" id="MDY0881443.1"/>
    </source>
</evidence>
<feature type="transmembrane region" description="Helical" evidence="5">
    <location>
        <begin position="46"/>
        <end position="66"/>
    </location>
</feature>
<comment type="caution">
    <text evidence="6">The sequence shown here is derived from an EMBL/GenBank/DDBJ whole genome shotgun (WGS) entry which is preliminary data.</text>
</comment>
<sequence length="177" mass="19757">MAMEGAILWAILLLLFVTIQRGAELVYANYNTRRLRTAGATEVGAGHYPLIVLLHGAWLIALWLWVLSGDVELQLWAVGAYLVLQAFRVWILASLGSFWTTRVIIPAEAPPLVRRGPYRFCQHPNYVLVVLEIALLPLALGAWPLAVIFSIANALLLAWRIHVEEAALTPRRPRSTT</sequence>
<keyword evidence="2 5" id="KW-0812">Transmembrane</keyword>
<evidence type="ECO:0000313" key="7">
    <source>
        <dbReference type="Proteomes" id="UP001279642"/>
    </source>
</evidence>
<proteinExistence type="predicted"/>
<dbReference type="InterPro" id="IPR052527">
    <property type="entry name" value="Metal_cation-efflux_comp"/>
</dbReference>
<name>A0ABU5E564_9PROT</name>
<comment type="subcellular location">
    <subcellularLocation>
        <location evidence="1">Membrane</location>
        <topology evidence="1">Multi-pass membrane protein</topology>
    </subcellularLocation>
</comment>
<accession>A0ABU5E564</accession>
<dbReference type="Gene3D" id="1.20.120.1630">
    <property type="match status" value="1"/>
</dbReference>
<dbReference type="Pfam" id="PF04140">
    <property type="entry name" value="ICMT"/>
    <property type="match status" value="1"/>
</dbReference>
<dbReference type="PANTHER" id="PTHR43847:SF1">
    <property type="entry name" value="BLL3993 PROTEIN"/>
    <property type="match status" value="1"/>
</dbReference>
<keyword evidence="4 5" id="KW-0472">Membrane</keyword>
<keyword evidence="3 5" id="KW-1133">Transmembrane helix</keyword>
<feature type="transmembrane region" description="Helical" evidence="5">
    <location>
        <begin position="133"/>
        <end position="159"/>
    </location>
</feature>
<evidence type="ECO:0000256" key="1">
    <source>
        <dbReference type="ARBA" id="ARBA00004141"/>
    </source>
</evidence>
<evidence type="ECO:0000256" key="4">
    <source>
        <dbReference type="ARBA" id="ARBA00023136"/>
    </source>
</evidence>
<reference evidence="6 7" key="1">
    <citation type="journal article" date="2016" name="Antonie Van Leeuwenhoek">
        <title>Dongia soli sp. nov., isolated from soil from Dokdo, Korea.</title>
        <authorList>
            <person name="Kim D.U."/>
            <person name="Lee H."/>
            <person name="Kim H."/>
            <person name="Kim S.G."/>
            <person name="Ka J.O."/>
        </authorList>
    </citation>
    <scope>NUCLEOTIDE SEQUENCE [LARGE SCALE GENOMIC DNA]</scope>
    <source>
        <strain evidence="6 7">D78</strain>
    </source>
</reference>
<dbReference type="EMBL" id="JAXCLW010000001">
    <property type="protein sequence ID" value="MDY0881443.1"/>
    <property type="molecule type" value="Genomic_DNA"/>
</dbReference>
<keyword evidence="7" id="KW-1185">Reference proteome</keyword>